<dbReference type="AlphaFoldDB" id="A0A1H6AXP7"/>
<dbReference type="SUPFAM" id="SSF51445">
    <property type="entry name" value="(Trans)glycosidases"/>
    <property type="match status" value="1"/>
</dbReference>
<name>A0A1H6AXP7_9ACTN</name>
<dbReference type="Gene3D" id="3.20.20.70">
    <property type="entry name" value="Aldolase class I"/>
    <property type="match status" value="1"/>
</dbReference>
<sequence>MTRAAGACEPAGFRLVAEIACDPDAARVYEHGWQSWSPTDTYPGTATSPRPVFEKADITNWRAAETPPPATGFQGEGLVAVQPAPGAEVTVVSSPDPRRHVASIRVAATAGGLRVTANGPVRTSVDSGSHGIPGALARWADDLVARLALPRPRPVGSMWCSWYRYWDTVTDRQVLDELRGFEPAGLDVGIVQIDDGYQAGIGDWLDPRPGFGDLGALAGHITASGRRAGVWTAPFLAGHGSRLWRDHPDWFLAGVDAGHGWEQDLAALDLTHPGALDHLTTVFRRFRAMGFSFYKLDFLYAGALPGPHAEPAPPIEVYRRGLRTIRDAVGPDAHLLGCGAPILPSLGLVDVMRVSPDTALRLDHPSGDSSLPSSRNARVTGRAREWQHGRFWINDPDCLLATPAMEEREQWARWVERSAGLRTSSDAVTELDDWGLATTRRLLRPSRPDAVPADRL</sequence>
<dbReference type="EMBL" id="FNVU01000006">
    <property type="protein sequence ID" value="SEG53060.1"/>
    <property type="molecule type" value="Genomic_DNA"/>
</dbReference>
<keyword evidence="1" id="KW-0378">Hydrolase</keyword>
<gene>
    <name evidence="3" type="ORF">SAMN05216223_10639</name>
</gene>
<dbReference type="GO" id="GO:0016052">
    <property type="term" value="P:carbohydrate catabolic process"/>
    <property type="evidence" value="ECO:0007669"/>
    <property type="project" value="InterPro"/>
</dbReference>
<dbReference type="Pfam" id="PF02065">
    <property type="entry name" value="Melibiase"/>
    <property type="match status" value="1"/>
</dbReference>
<keyword evidence="4" id="KW-1185">Reference proteome</keyword>
<dbReference type="InterPro" id="IPR013785">
    <property type="entry name" value="Aldolase_TIM"/>
</dbReference>
<dbReference type="GO" id="GO:0004557">
    <property type="term" value="F:alpha-galactosidase activity"/>
    <property type="evidence" value="ECO:0007669"/>
    <property type="project" value="InterPro"/>
</dbReference>
<proteinExistence type="predicted"/>
<evidence type="ECO:0000313" key="4">
    <source>
        <dbReference type="Proteomes" id="UP000236754"/>
    </source>
</evidence>
<dbReference type="InterPro" id="IPR050985">
    <property type="entry name" value="Alpha-glycosidase_related"/>
</dbReference>
<dbReference type="Proteomes" id="UP000236754">
    <property type="component" value="Unassembled WGS sequence"/>
</dbReference>
<dbReference type="PANTHER" id="PTHR43053">
    <property type="entry name" value="GLYCOSIDASE FAMILY 31"/>
    <property type="match status" value="1"/>
</dbReference>
<dbReference type="RefSeq" id="WP_107503989.1">
    <property type="nucleotide sequence ID" value="NZ_FNVU01000006.1"/>
</dbReference>
<evidence type="ECO:0000256" key="2">
    <source>
        <dbReference type="ARBA" id="ARBA00023295"/>
    </source>
</evidence>
<accession>A0A1H6AXP7</accession>
<dbReference type="InterPro" id="IPR002252">
    <property type="entry name" value="Glyco_hydro_36"/>
</dbReference>
<evidence type="ECO:0000313" key="3">
    <source>
        <dbReference type="EMBL" id="SEG53060.1"/>
    </source>
</evidence>
<organism evidence="3 4">
    <name type="scientific">Actinacidiphila yanglinensis</name>
    <dbReference type="NCBI Taxonomy" id="310779"/>
    <lineage>
        <taxon>Bacteria</taxon>
        <taxon>Bacillati</taxon>
        <taxon>Actinomycetota</taxon>
        <taxon>Actinomycetes</taxon>
        <taxon>Kitasatosporales</taxon>
        <taxon>Streptomycetaceae</taxon>
        <taxon>Actinacidiphila</taxon>
    </lineage>
</organism>
<keyword evidence="2" id="KW-0326">Glycosidase</keyword>
<dbReference type="OrthoDB" id="9758822at2"/>
<dbReference type="InterPro" id="IPR017853">
    <property type="entry name" value="GH"/>
</dbReference>
<reference evidence="3 4" key="1">
    <citation type="submission" date="2016-10" db="EMBL/GenBank/DDBJ databases">
        <authorList>
            <person name="de Groot N.N."/>
        </authorList>
    </citation>
    <scope>NUCLEOTIDE SEQUENCE [LARGE SCALE GENOMIC DNA]</scope>
    <source>
        <strain evidence="3 4">CGMCC 4.2023</strain>
    </source>
</reference>
<evidence type="ECO:0000256" key="1">
    <source>
        <dbReference type="ARBA" id="ARBA00022801"/>
    </source>
</evidence>
<dbReference type="PANTHER" id="PTHR43053:SF3">
    <property type="entry name" value="ALPHA-GALACTOSIDASE C-RELATED"/>
    <property type="match status" value="1"/>
</dbReference>
<protein>
    <submittedName>
        <fullName evidence="3">Alpha-galactosidase</fullName>
    </submittedName>
</protein>
<dbReference type="CDD" id="cd14791">
    <property type="entry name" value="GH36"/>
    <property type="match status" value="1"/>
</dbReference>